<evidence type="ECO:0000313" key="2">
    <source>
        <dbReference type="EMBL" id="CAZ84664.1"/>
    </source>
</evidence>
<accession>D5GJH1</accession>
<protein>
    <submittedName>
        <fullName evidence="2">(Perigord truffle) hypothetical protein</fullName>
    </submittedName>
</protein>
<keyword evidence="3" id="KW-1185">Reference proteome</keyword>
<organism evidence="2 3">
    <name type="scientific">Tuber melanosporum (strain Mel28)</name>
    <name type="common">Perigord black truffle</name>
    <dbReference type="NCBI Taxonomy" id="656061"/>
    <lineage>
        <taxon>Eukaryota</taxon>
        <taxon>Fungi</taxon>
        <taxon>Dikarya</taxon>
        <taxon>Ascomycota</taxon>
        <taxon>Pezizomycotina</taxon>
        <taxon>Pezizomycetes</taxon>
        <taxon>Pezizales</taxon>
        <taxon>Tuberaceae</taxon>
        <taxon>Tuber</taxon>
    </lineage>
</organism>
<evidence type="ECO:0000256" key="1">
    <source>
        <dbReference type="SAM" id="MobiDB-lite"/>
    </source>
</evidence>
<proteinExistence type="predicted"/>
<dbReference type="EMBL" id="FN430331">
    <property type="protein sequence ID" value="CAZ84664.1"/>
    <property type="molecule type" value="Genomic_DNA"/>
</dbReference>
<dbReference type="RefSeq" id="XP_002840473.1">
    <property type="nucleotide sequence ID" value="XM_002840427.1"/>
</dbReference>
<reference evidence="2 3" key="1">
    <citation type="journal article" date="2010" name="Nature">
        <title>Perigord black truffle genome uncovers evolutionary origins and mechanisms of symbiosis.</title>
        <authorList>
            <person name="Martin F."/>
            <person name="Kohler A."/>
            <person name="Murat C."/>
            <person name="Balestrini R."/>
            <person name="Coutinho P.M."/>
            <person name="Jaillon O."/>
            <person name="Montanini B."/>
            <person name="Morin E."/>
            <person name="Noel B."/>
            <person name="Percudani R."/>
            <person name="Porcel B."/>
            <person name="Rubini A."/>
            <person name="Amicucci A."/>
            <person name="Amselem J."/>
            <person name="Anthouard V."/>
            <person name="Arcioni S."/>
            <person name="Artiguenave F."/>
            <person name="Aury J.M."/>
            <person name="Ballario P."/>
            <person name="Bolchi A."/>
            <person name="Brenna A."/>
            <person name="Brun A."/>
            <person name="Buee M."/>
            <person name="Cantarel B."/>
            <person name="Chevalier G."/>
            <person name="Couloux A."/>
            <person name="Da Silva C."/>
            <person name="Denoeud F."/>
            <person name="Duplessis S."/>
            <person name="Ghignone S."/>
            <person name="Hilselberger B."/>
            <person name="Iotti M."/>
            <person name="Marcais B."/>
            <person name="Mello A."/>
            <person name="Miranda M."/>
            <person name="Pacioni G."/>
            <person name="Quesneville H."/>
            <person name="Riccioni C."/>
            <person name="Ruotolo R."/>
            <person name="Splivallo R."/>
            <person name="Stocchi V."/>
            <person name="Tisserant E."/>
            <person name="Viscomi A.R."/>
            <person name="Zambonelli A."/>
            <person name="Zampieri E."/>
            <person name="Henrissat B."/>
            <person name="Lebrun M.H."/>
            <person name="Paolocci F."/>
            <person name="Bonfante P."/>
            <person name="Ottonello S."/>
            <person name="Wincker P."/>
        </authorList>
    </citation>
    <scope>NUCLEOTIDE SEQUENCE [LARGE SCALE GENOMIC DNA]</scope>
    <source>
        <strain evidence="2 3">Mel28</strain>
    </source>
</reference>
<dbReference type="AlphaFoldDB" id="D5GJH1"/>
<dbReference type="InParanoid" id="D5GJH1"/>
<dbReference type="GeneID" id="9182665"/>
<feature type="region of interest" description="Disordered" evidence="1">
    <location>
        <begin position="154"/>
        <end position="177"/>
    </location>
</feature>
<gene>
    <name evidence="2" type="ORF">GSTUM_00009007001</name>
</gene>
<dbReference type="HOGENOM" id="CLU_1518953_0_0_1"/>
<feature type="compositionally biased region" description="Basic and acidic residues" evidence="1">
    <location>
        <begin position="158"/>
        <end position="167"/>
    </location>
</feature>
<dbReference type="KEGG" id="tml:GSTUM_00009007001"/>
<name>D5GJH1_TUBMM</name>
<evidence type="ECO:0000313" key="3">
    <source>
        <dbReference type="Proteomes" id="UP000006911"/>
    </source>
</evidence>
<dbReference type="Proteomes" id="UP000006911">
    <property type="component" value="Unassembled WGS sequence"/>
</dbReference>
<sequence length="177" mass="19592">MFLFWIVSNYSSNPQDSIRYLGRCYSPCAENIPGSRHCLLEKKPTADLVLSDLTPCERLQGTVLLPDCGGPPYVNFSAESNPALNRWIFHILLLGCLCPHCYHAHLSPRGMLCLEPTTGIFFKASGEAELLFGAAIYKILYGVPDFVPGSPGGRLRPRATDSADGEMKPFTTSKRFY</sequence>